<proteinExistence type="predicted"/>
<protein>
    <submittedName>
        <fullName evidence="2">Uncharacterized protein</fullName>
    </submittedName>
</protein>
<reference evidence="2 3" key="1">
    <citation type="submission" date="2018-12" db="EMBL/GenBank/DDBJ databases">
        <title>Dyella dinghuensis sp. nov. DHOA06 and Dyella choica sp. nov. 4M-K27, isolated from forest soil.</title>
        <authorList>
            <person name="Qiu L.-H."/>
            <person name="Gao Z.-H."/>
        </authorList>
    </citation>
    <scope>NUCLEOTIDE SEQUENCE [LARGE SCALE GENOMIC DNA]</scope>
    <source>
        <strain evidence="2 3">DHOA06</strain>
    </source>
</reference>
<keyword evidence="3" id="KW-1185">Reference proteome</keyword>
<keyword evidence="1" id="KW-0472">Membrane</keyword>
<evidence type="ECO:0000256" key="1">
    <source>
        <dbReference type="SAM" id="Phobius"/>
    </source>
</evidence>
<comment type="caution">
    <text evidence="2">The sequence shown here is derived from an EMBL/GenBank/DDBJ whole genome shotgun (WGS) entry which is preliminary data.</text>
</comment>
<name>A0A432LX69_9GAMM</name>
<keyword evidence="1" id="KW-1133">Transmembrane helix</keyword>
<organism evidence="2 3">
    <name type="scientific">Dyella dinghuensis</name>
    <dbReference type="NCBI Taxonomy" id="1920169"/>
    <lineage>
        <taxon>Bacteria</taxon>
        <taxon>Pseudomonadati</taxon>
        <taxon>Pseudomonadota</taxon>
        <taxon>Gammaproteobacteria</taxon>
        <taxon>Lysobacterales</taxon>
        <taxon>Rhodanobacteraceae</taxon>
        <taxon>Dyella</taxon>
    </lineage>
</organism>
<keyword evidence="1" id="KW-0812">Transmembrane</keyword>
<sequence length="169" mass="17300">MFTQTLSGPPPAAGVVDGADFIELLLEVLVLLAAAGAAAAVLLLALLDVEPDELDVELDEPLADLLMPLCPRQAPFVVATVCEVPSLHWTVVPPLDAAACACTPGAAIITAAAITAINPNVFIAIPSSLNSPDAASARPQTDAFPPCRLHENDTSQAPCSYSACVGNYA</sequence>
<evidence type="ECO:0000313" key="3">
    <source>
        <dbReference type="Proteomes" id="UP000267077"/>
    </source>
</evidence>
<evidence type="ECO:0000313" key="2">
    <source>
        <dbReference type="EMBL" id="RUL66664.1"/>
    </source>
</evidence>
<gene>
    <name evidence="2" type="ORF">EKH79_02275</name>
</gene>
<dbReference type="EMBL" id="RYZR01000002">
    <property type="protein sequence ID" value="RUL66664.1"/>
    <property type="molecule type" value="Genomic_DNA"/>
</dbReference>
<dbReference type="AlphaFoldDB" id="A0A432LX69"/>
<accession>A0A432LX69</accession>
<feature type="transmembrane region" description="Helical" evidence="1">
    <location>
        <begin position="24"/>
        <end position="47"/>
    </location>
</feature>
<dbReference type="Proteomes" id="UP000267077">
    <property type="component" value="Unassembled WGS sequence"/>
</dbReference>